<keyword evidence="5" id="KW-0472">Membrane</keyword>
<accession>A0A9P1IB28</accession>
<keyword evidence="5" id="KW-1133">Transmembrane helix</keyword>
<organism evidence="7 8">
    <name type="scientific">Caenorhabditis angaria</name>
    <dbReference type="NCBI Taxonomy" id="860376"/>
    <lineage>
        <taxon>Eukaryota</taxon>
        <taxon>Metazoa</taxon>
        <taxon>Ecdysozoa</taxon>
        <taxon>Nematoda</taxon>
        <taxon>Chromadorea</taxon>
        <taxon>Rhabditida</taxon>
        <taxon>Rhabditina</taxon>
        <taxon>Rhabditomorpha</taxon>
        <taxon>Rhabditoidea</taxon>
        <taxon>Rhabditidae</taxon>
        <taxon>Peloderinae</taxon>
        <taxon>Caenorhabditis</taxon>
    </lineage>
</organism>
<dbReference type="PANTHER" id="PTHR24637:SF424">
    <property type="entry name" value="NEMATODE CUTICLE COLLAGEN N-TERMINAL DOMAIN-CONTAINING PROTEIN"/>
    <property type="match status" value="1"/>
</dbReference>
<proteinExistence type="predicted"/>
<dbReference type="InterPro" id="IPR008160">
    <property type="entry name" value="Collagen"/>
</dbReference>
<dbReference type="Proteomes" id="UP001152747">
    <property type="component" value="Unassembled WGS sequence"/>
</dbReference>
<dbReference type="Pfam" id="PF01391">
    <property type="entry name" value="Collagen"/>
    <property type="match status" value="2"/>
</dbReference>
<evidence type="ECO:0000256" key="4">
    <source>
        <dbReference type="SAM" id="MobiDB-lite"/>
    </source>
</evidence>
<keyword evidence="8" id="KW-1185">Reference proteome</keyword>
<keyword evidence="3" id="KW-1015">Disulfide bond</keyword>
<feature type="compositionally biased region" description="Polar residues" evidence="4">
    <location>
        <begin position="86"/>
        <end position="105"/>
    </location>
</feature>
<evidence type="ECO:0000313" key="8">
    <source>
        <dbReference type="Proteomes" id="UP001152747"/>
    </source>
</evidence>
<evidence type="ECO:0000256" key="2">
    <source>
        <dbReference type="ARBA" id="ARBA00022737"/>
    </source>
</evidence>
<evidence type="ECO:0000256" key="3">
    <source>
        <dbReference type="ARBA" id="ARBA00023157"/>
    </source>
</evidence>
<reference evidence="7" key="1">
    <citation type="submission" date="2022-11" db="EMBL/GenBank/DDBJ databases">
        <authorList>
            <person name="Kikuchi T."/>
        </authorList>
    </citation>
    <scope>NUCLEOTIDE SEQUENCE</scope>
    <source>
        <strain evidence="7">PS1010</strain>
    </source>
</reference>
<feature type="domain" description="Nematode cuticle collagen N-terminal" evidence="6">
    <location>
        <begin position="13"/>
        <end position="65"/>
    </location>
</feature>
<feature type="compositionally biased region" description="Basic residues" evidence="4">
    <location>
        <begin position="76"/>
        <end position="85"/>
    </location>
</feature>
<evidence type="ECO:0000259" key="6">
    <source>
        <dbReference type="SMART" id="SM01088"/>
    </source>
</evidence>
<sequence>MFLVSPSKLSIQNVVKVAFVFSSFLLSLCILMIFTTTRQIEEFREKTLDDLKEWKYFSEEAWKEITSMTIVRSRRAAKTANKRHTNSYATSYNNEYPTAPQQQNSYAQVNSYAASQNVDQCSPQGNPGYDGEPGQRGLDGRPGANGVALIAYDQEVPGCIVCPQGPPGFPGPVGPPGCQGNKGLPGPPGYNPPPGLPGPAGPCGDKGAPGGDGTPGLPGEPGEDTIRPISQPGRKGPPGGVGPCGPPGPPGYTPPPGPPGPPGFAGEPGQNGVQGEPGLRGFPGAKGAPGQDAEYCPCPPKNSAVNKPSNYAQPPPQNYDVSQNAYIAGGAPIDYGKQDDDYRKRLLARVLKKQRKLVLATRARNVRRKPVNPNTTVKANE</sequence>
<feature type="region of interest" description="Disordered" evidence="4">
    <location>
        <begin position="76"/>
        <end position="105"/>
    </location>
</feature>
<feature type="compositionally biased region" description="Gly residues" evidence="4">
    <location>
        <begin position="207"/>
        <end position="216"/>
    </location>
</feature>
<feature type="region of interest" description="Disordered" evidence="4">
    <location>
        <begin position="117"/>
        <end position="142"/>
    </location>
</feature>
<dbReference type="Pfam" id="PF01484">
    <property type="entry name" value="Col_cuticle_N"/>
    <property type="match status" value="1"/>
</dbReference>
<comment type="caution">
    <text evidence="7">The sequence shown here is derived from an EMBL/GenBank/DDBJ whole genome shotgun (WGS) entry which is preliminary data.</text>
</comment>
<comment type="subunit">
    <text evidence="1">Collagen polypeptide chains are complexed within the cuticle by disulfide bonds and other types of covalent cross-links.</text>
</comment>
<name>A0A9P1IB28_9PELO</name>
<evidence type="ECO:0000313" key="7">
    <source>
        <dbReference type="EMBL" id="CAI5441929.1"/>
    </source>
</evidence>
<keyword evidence="2" id="KW-0677">Repeat</keyword>
<protein>
    <recommendedName>
        <fullName evidence="6">Nematode cuticle collagen N-terminal domain-containing protein</fullName>
    </recommendedName>
</protein>
<feature type="region of interest" description="Disordered" evidence="4">
    <location>
        <begin position="173"/>
        <end position="301"/>
    </location>
</feature>
<dbReference type="EMBL" id="CANHGI010000002">
    <property type="protein sequence ID" value="CAI5441929.1"/>
    <property type="molecule type" value="Genomic_DNA"/>
</dbReference>
<evidence type="ECO:0000256" key="5">
    <source>
        <dbReference type="SAM" id="Phobius"/>
    </source>
</evidence>
<dbReference type="GO" id="GO:0042302">
    <property type="term" value="F:structural constituent of cuticle"/>
    <property type="evidence" value="ECO:0007669"/>
    <property type="project" value="InterPro"/>
</dbReference>
<keyword evidence="5" id="KW-0812">Transmembrane</keyword>
<dbReference type="OrthoDB" id="5840567at2759"/>
<feature type="compositionally biased region" description="Pro residues" evidence="4">
    <location>
        <begin position="185"/>
        <end position="200"/>
    </location>
</feature>
<dbReference type="PANTHER" id="PTHR24637">
    <property type="entry name" value="COLLAGEN"/>
    <property type="match status" value="1"/>
</dbReference>
<dbReference type="AlphaFoldDB" id="A0A9P1IB28"/>
<feature type="transmembrane region" description="Helical" evidence="5">
    <location>
        <begin position="14"/>
        <end position="34"/>
    </location>
</feature>
<feature type="compositionally biased region" description="Pro residues" evidence="4">
    <location>
        <begin position="244"/>
        <end position="262"/>
    </location>
</feature>
<dbReference type="SMART" id="SM01088">
    <property type="entry name" value="Col_cuticle_N"/>
    <property type="match status" value="1"/>
</dbReference>
<dbReference type="InterPro" id="IPR002486">
    <property type="entry name" value="Col_cuticle_N"/>
</dbReference>
<gene>
    <name evidence="7" type="ORF">CAMP_LOCUS4566</name>
</gene>
<evidence type="ECO:0000256" key="1">
    <source>
        <dbReference type="ARBA" id="ARBA00011518"/>
    </source>
</evidence>